<dbReference type="STRING" id="93759.A0A1R3HNH5"/>
<dbReference type="EMBL" id="AWUE01019716">
    <property type="protein sequence ID" value="OMO71916.1"/>
    <property type="molecule type" value="Genomic_DNA"/>
</dbReference>
<protein>
    <submittedName>
        <fullName evidence="2">Uncharacterized protein</fullName>
    </submittedName>
</protein>
<accession>A0A1R3HNH5</accession>
<dbReference type="PANTHER" id="PTHR23012">
    <property type="entry name" value="RING/FYVE/PHD ZINC FINGER DOMAIN-CONTAINING"/>
    <property type="match status" value="1"/>
</dbReference>
<dbReference type="InterPro" id="IPR022143">
    <property type="entry name" value="DUF3675"/>
</dbReference>
<sequence>MNVVEYCVRVMLWIVMFGSGETCSKIRESKIRRSSSIDQRITRRMRRNHWFRLLSSEFARRKIRFRILRLLVPCSDSLKPYQPGYTAPPRPHAEETATDIGGSWTISGISLYLRVQAERQFLEAGYDEYAASNASGAAFCRSAALIILKEMMTCLLFSLFSCFELLDFSCHATTLWLGPSVYYSGKGKDRKRQHWLQCRLLLFYNLGNVGVLHDAFFKYQAKPKLTIHGYFYHKGKESMVEVGGKIPPGQVNAPPADIGLPDSGVPPQTSERPFLPESNGLPVGGIPPQFNAPAAGMLQHRVQPAQMPLSTQPLDHSALGVPNSAV</sequence>
<dbReference type="PANTHER" id="PTHR23012:SF175">
    <property type="entry name" value="RING_FYVE_PHD ZINC FINGER SUPERFAMILY PROTEIN"/>
    <property type="match status" value="1"/>
</dbReference>
<dbReference type="Pfam" id="PF12428">
    <property type="entry name" value="DUF3675"/>
    <property type="match status" value="1"/>
</dbReference>
<dbReference type="GO" id="GO:0016020">
    <property type="term" value="C:membrane"/>
    <property type="evidence" value="ECO:0007669"/>
    <property type="project" value="TreeGrafter"/>
</dbReference>
<dbReference type="GO" id="GO:0004842">
    <property type="term" value="F:ubiquitin-protein transferase activity"/>
    <property type="evidence" value="ECO:0007669"/>
    <property type="project" value="TreeGrafter"/>
</dbReference>
<comment type="caution">
    <text evidence="2">The sequence shown here is derived from an EMBL/GenBank/DDBJ whole genome shotgun (WGS) entry which is preliminary data.</text>
</comment>
<dbReference type="InterPro" id="IPR033275">
    <property type="entry name" value="MARCH-like"/>
</dbReference>
<name>A0A1R3HNH5_9ROSI</name>
<proteinExistence type="predicted"/>
<dbReference type="GO" id="GO:0016567">
    <property type="term" value="P:protein ubiquitination"/>
    <property type="evidence" value="ECO:0007669"/>
    <property type="project" value="TreeGrafter"/>
</dbReference>
<evidence type="ECO:0000256" key="1">
    <source>
        <dbReference type="SAM" id="MobiDB-lite"/>
    </source>
</evidence>
<evidence type="ECO:0000313" key="3">
    <source>
        <dbReference type="Proteomes" id="UP000187203"/>
    </source>
</evidence>
<keyword evidence="3" id="KW-1185">Reference proteome</keyword>
<evidence type="ECO:0000313" key="2">
    <source>
        <dbReference type="EMBL" id="OMO71916.1"/>
    </source>
</evidence>
<feature type="region of interest" description="Disordered" evidence="1">
    <location>
        <begin position="251"/>
        <end position="279"/>
    </location>
</feature>
<reference evidence="3" key="1">
    <citation type="submission" date="2013-09" db="EMBL/GenBank/DDBJ databases">
        <title>Corchorus olitorius genome sequencing.</title>
        <authorList>
            <person name="Alam M."/>
            <person name="Haque M.S."/>
            <person name="Islam M.S."/>
            <person name="Emdad E.M."/>
            <person name="Islam M.M."/>
            <person name="Ahmed B."/>
            <person name="Halim A."/>
            <person name="Hossen Q.M.M."/>
            <person name="Hossain M.Z."/>
            <person name="Ahmed R."/>
            <person name="Khan M.M."/>
            <person name="Islam R."/>
            <person name="Rashid M.M."/>
            <person name="Khan S.A."/>
            <person name="Rahman M.S."/>
            <person name="Alam M."/>
            <person name="Yahiya A.S."/>
            <person name="Khan M.S."/>
            <person name="Azam M.S."/>
            <person name="Haque T."/>
            <person name="Lashkar M.Z.H."/>
            <person name="Akhand A.I."/>
            <person name="Morshed G."/>
            <person name="Roy S."/>
            <person name="Uddin K.S."/>
            <person name="Rabeya T."/>
            <person name="Hossain A.S."/>
            <person name="Chowdhury A."/>
            <person name="Snigdha A.R."/>
            <person name="Mortoza M.S."/>
            <person name="Matin S.A."/>
            <person name="Hoque S.M.E."/>
            <person name="Islam M.K."/>
            <person name="Roy D.K."/>
            <person name="Haider R."/>
            <person name="Moosa M.M."/>
            <person name="Elias S.M."/>
            <person name="Hasan A.M."/>
            <person name="Jahan S."/>
            <person name="Shafiuddin M."/>
            <person name="Mahmood N."/>
            <person name="Shommy N.S."/>
        </authorList>
    </citation>
    <scope>NUCLEOTIDE SEQUENCE [LARGE SCALE GENOMIC DNA]</scope>
    <source>
        <strain evidence="3">cv. O-4</strain>
    </source>
</reference>
<organism evidence="2 3">
    <name type="scientific">Corchorus olitorius</name>
    <dbReference type="NCBI Taxonomy" id="93759"/>
    <lineage>
        <taxon>Eukaryota</taxon>
        <taxon>Viridiplantae</taxon>
        <taxon>Streptophyta</taxon>
        <taxon>Embryophyta</taxon>
        <taxon>Tracheophyta</taxon>
        <taxon>Spermatophyta</taxon>
        <taxon>Magnoliopsida</taxon>
        <taxon>eudicotyledons</taxon>
        <taxon>Gunneridae</taxon>
        <taxon>Pentapetalae</taxon>
        <taxon>rosids</taxon>
        <taxon>malvids</taxon>
        <taxon>Malvales</taxon>
        <taxon>Malvaceae</taxon>
        <taxon>Grewioideae</taxon>
        <taxon>Apeibeae</taxon>
        <taxon>Corchorus</taxon>
    </lineage>
</organism>
<dbReference type="AlphaFoldDB" id="A0A1R3HNH5"/>
<dbReference type="Proteomes" id="UP000187203">
    <property type="component" value="Unassembled WGS sequence"/>
</dbReference>
<gene>
    <name evidence="2" type="ORF">COLO4_27944</name>
</gene>